<organism evidence="1 2">
    <name type="scientific">Vigna mungo</name>
    <name type="common">Black gram</name>
    <name type="synonym">Phaseolus mungo</name>
    <dbReference type="NCBI Taxonomy" id="3915"/>
    <lineage>
        <taxon>Eukaryota</taxon>
        <taxon>Viridiplantae</taxon>
        <taxon>Streptophyta</taxon>
        <taxon>Embryophyta</taxon>
        <taxon>Tracheophyta</taxon>
        <taxon>Spermatophyta</taxon>
        <taxon>Magnoliopsida</taxon>
        <taxon>eudicotyledons</taxon>
        <taxon>Gunneridae</taxon>
        <taxon>Pentapetalae</taxon>
        <taxon>rosids</taxon>
        <taxon>fabids</taxon>
        <taxon>Fabales</taxon>
        <taxon>Fabaceae</taxon>
        <taxon>Papilionoideae</taxon>
        <taxon>50 kb inversion clade</taxon>
        <taxon>NPAAA clade</taxon>
        <taxon>indigoferoid/millettioid clade</taxon>
        <taxon>Phaseoleae</taxon>
        <taxon>Vigna</taxon>
    </lineage>
</organism>
<dbReference type="AlphaFoldDB" id="A0AAQ3S127"/>
<keyword evidence="2" id="KW-1185">Reference proteome</keyword>
<proteinExistence type="predicted"/>
<sequence>MKLRNFSCIVSMTQCLVLCITSHGKFLLNPLKLLSSGEKRSHIQSMLVPHTLQLFLPFHFLRLNSFDSSLFQLNGSELLNLGILLGSLLSHHCLHEFLICFLSHSLRFFQLINRFCLLFFSLNQLFLCFL</sequence>
<accession>A0AAQ3S127</accession>
<evidence type="ECO:0000313" key="2">
    <source>
        <dbReference type="Proteomes" id="UP001374535"/>
    </source>
</evidence>
<dbReference type="Proteomes" id="UP001374535">
    <property type="component" value="Chromosome 5"/>
</dbReference>
<protein>
    <submittedName>
        <fullName evidence="1">Uncharacterized protein</fullName>
    </submittedName>
</protein>
<evidence type="ECO:0000313" key="1">
    <source>
        <dbReference type="EMBL" id="WVZ11614.1"/>
    </source>
</evidence>
<reference evidence="1 2" key="1">
    <citation type="journal article" date="2023" name="Life. Sci Alliance">
        <title>Evolutionary insights into 3D genome organization and epigenetic landscape of Vigna mungo.</title>
        <authorList>
            <person name="Junaid A."/>
            <person name="Singh B."/>
            <person name="Bhatia S."/>
        </authorList>
    </citation>
    <scope>NUCLEOTIDE SEQUENCE [LARGE SCALE GENOMIC DNA]</scope>
    <source>
        <strain evidence="1">Urdbean</strain>
    </source>
</reference>
<name>A0AAQ3S127_VIGMU</name>
<dbReference type="EMBL" id="CP144696">
    <property type="protein sequence ID" value="WVZ11614.1"/>
    <property type="molecule type" value="Genomic_DNA"/>
</dbReference>
<gene>
    <name evidence="1" type="ORF">V8G54_016144</name>
</gene>